<proteinExistence type="predicted"/>
<dbReference type="EMBL" id="ADBJ01000022">
    <property type="protein sequence ID" value="EFA81838.1"/>
    <property type="molecule type" value="Genomic_DNA"/>
</dbReference>
<dbReference type="RefSeq" id="XP_020433955.1">
    <property type="nucleotide sequence ID" value="XM_020575966.1"/>
</dbReference>
<dbReference type="InterPro" id="IPR036770">
    <property type="entry name" value="Ankyrin_rpt-contain_sf"/>
</dbReference>
<dbReference type="PANTHER" id="PTHR46586:SF3">
    <property type="entry name" value="ANKYRIN REPEAT-CONTAINING PROTEIN"/>
    <property type="match status" value="1"/>
</dbReference>
<dbReference type="GeneID" id="31360556"/>
<dbReference type="InterPro" id="IPR002110">
    <property type="entry name" value="Ankyrin_rpt"/>
</dbReference>
<evidence type="ECO:0008006" key="3">
    <source>
        <dbReference type="Google" id="ProtNLM"/>
    </source>
</evidence>
<dbReference type="AlphaFoldDB" id="D3B9C6"/>
<accession>D3B9C6</accession>
<dbReference type="InParanoid" id="D3B9C6"/>
<dbReference type="InterPro" id="IPR052050">
    <property type="entry name" value="SecEffector_AnkRepeat"/>
</dbReference>
<dbReference type="Proteomes" id="UP000001396">
    <property type="component" value="Unassembled WGS sequence"/>
</dbReference>
<evidence type="ECO:0000313" key="2">
    <source>
        <dbReference type="Proteomes" id="UP000001396"/>
    </source>
</evidence>
<reference evidence="1 2" key="1">
    <citation type="journal article" date="2011" name="Genome Res.">
        <title>Phylogeny-wide analysis of social amoeba genomes highlights ancient origins for complex intercellular communication.</title>
        <authorList>
            <person name="Heidel A.J."/>
            <person name="Lawal H.M."/>
            <person name="Felder M."/>
            <person name="Schilde C."/>
            <person name="Helps N.R."/>
            <person name="Tunggal B."/>
            <person name="Rivero F."/>
            <person name="John U."/>
            <person name="Schleicher M."/>
            <person name="Eichinger L."/>
            <person name="Platzer M."/>
            <person name="Noegel A.A."/>
            <person name="Schaap P."/>
            <person name="Gloeckner G."/>
        </authorList>
    </citation>
    <scope>NUCLEOTIDE SEQUENCE [LARGE SCALE GENOMIC DNA]</scope>
    <source>
        <strain evidence="2">ATCC 26659 / Pp 5 / PN500</strain>
    </source>
</reference>
<comment type="caution">
    <text evidence="1">The sequence shown here is derived from an EMBL/GenBank/DDBJ whole genome shotgun (WGS) entry which is preliminary data.</text>
</comment>
<organism evidence="1 2">
    <name type="scientific">Heterostelium pallidum (strain ATCC 26659 / Pp 5 / PN500)</name>
    <name type="common">Cellular slime mold</name>
    <name type="synonym">Polysphondylium pallidum</name>
    <dbReference type="NCBI Taxonomy" id="670386"/>
    <lineage>
        <taxon>Eukaryota</taxon>
        <taxon>Amoebozoa</taxon>
        <taxon>Evosea</taxon>
        <taxon>Eumycetozoa</taxon>
        <taxon>Dictyostelia</taxon>
        <taxon>Acytosteliales</taxon>
        <taxon>Acytosteliaceae</taxon>
        <taxon>Heterostelium</taxon>
    </lineage>
</organism>
<gene>
    <name evidence="1" type="ORF">PPL_05070</name>
</gene>
<dbReference type="SUPFAM" id="SSF48403">
    <property type="entry name" value="Ankyrin repeat"/>
    <property type="match status" value="2"/>
</dbReference>
<keyword evidence="2" id="KW-1185">Reference proteome</keyword>
<sequence length="569" mass="66334">MDKIIFSKIFNNQVLLRLISNYVKQINKEHHAGSRCYDWYELVLTPHALAGNNYLQLLKEYFMNEENNNITSTTTQTQTQHQQSKQYSANVMKGAIRGGNLELFEYLLVHYQVDKEELQLIESELNELLALSSYYGRSDLVHYLLARFSTATFQFNCYKAMVNAPLSGDIELLKLFTSRVLPSKKLGVNVFENAAFIGRFDMIEWLMENRSHDYPLHKRRLFTGAVRSGKPEVVQYLIDKHLAIMDEHSLANIIVLAVDYDQFEILKLFLQLPVVDCPENLIDSASRNGNIRMVQWLHENTTTGCSEKAMDSAAEIGNLPLVQWLHHNRTEGCSTVAMDMAAYHSHSEIVEWLYNNRTEGCQEAMYYCVVNDDVEQFKWFYERNFSCSDSLANVAARLNNKKILAWILENTTLRFTDDIVKQIMSTGHIDMIEYLSENKEISKQFTARTMDEAAANNKLNMLIWLHENRTEGCTKQAYIDSITKGHLRIVEWLFKNRTEYDYSSFPLRNYIDRFFYDDLSKMLEWMLINIPTPTEELVDYEKELTEIYPTSKETIRVLQDFIKSKQSES</sequence>
<dbReference type="Gene3D" id="1.25.40.20">
    <property type="entry name" value="Ankyrin repeat-containing domain"/>
    <property type="match status" value="1"/>
</dbReference>
<protein>
    <recommendedName>
        <fullName evidence="3">Ankyrin repeat-containing protein</fullName>
    </recommendedName>
</protein>
<dbReference type="Pfam" id="PF13637">
    <property type="entry name" value="Ank_4"/>
    <property type="match status" value="1"/>
</dbReference>
<dbReference type="PANTHER" id="PTHR46586">
    <property type="entry name" value="ANKYRIN REPEAT-CONTAINING PROTEIN"/>
    <property type="match status" value="1"/>
</dbReference>
<name>D3B9C6_HETP5</name>
<evidence type="ECO:0000313" key="1">
    <source>
        <dbReference type="EMBL" id="EFA81838.1"/>
    </source>
</evidence>
<dbReference type="FunCoup" id="D3B9C6">
    <property type="interactions" value="23"/>
</dbReference>